<dbReference type="CDD" id="cd06222">
    <property type="entry name" value="RNase_H_like"/>
    <property type="match status" value="1"/>
</dbReference>
<reference evidence="2 3" key="1">
    <citation type="journal article" date="2024" name="G3 (Bethesda)">
        <title>Genome assembly of Hibiscus sabdariffa L. provides insights into metabolisms of medicinal natural products.</title>
        <authorList>
            <person name="Kim T."/>
        </authorList>
    </citation>
    <scope>NUCLEOTIDE SEQUENCE [LARGE SCALE GENOMIC DNA]</scope>
    <source>
        <strain evidence="2">TK-2024</strain>
        <tissue evidence="2">Old leaves</tissue>
    </source>
</reference>
<dbReference type="EMBL" id="JBBPBN010000004">
    <property type="protein sequence ID" value="KAK9041513.1"/>
    <property type="molecule type" value="Genomic_DNA"/>
</dbReference>
<dbReference type="Gene3D" id="3.30.420.10">
    <property type="entry name" value="Ribonuclease H-like superfamily/Ribonuclease H"/>
    <property type="match status" value="1"/>
</dbReference>
<accession>A0ABR2TWF2</accession>
<dbReference type="PANTHER" id="PTHR47723">
    <property type="entry name" value="OS05G0353850 PROTEIN"/>
    <property type="match status" value="1"/>
</dbReference>
<keyword evidence="3" id="KW-1185">Reference proteome</keyword>
<sequence>MYDLAVLRIGYWCKCNWLESILSVLDFTREPQACSVQDKISKRSVGVYWELPVEGAVKFNVDAAVNGVVGPTGIGGVLKDHTGKILLCFSKYIGFSDPTSAELQGILEACCCFVGSQWVGTESLIIESDSEIAVNWIKRHFSVPASFKELVGKCKEYIDRYKLDIVFMFRERNSEVHRLAKEGLQNPFEYC</sequence>
<evidence type="ECO:0000313" key="2">
    <source>
        <dbReference type="EMBL" id="KAK9041513.1"/>
    </source>
</evidence>
<evidence type="ECO:0000313" key="3">
    <source>
        <dbReference type="Proteomes" id="UP001396334"/>
    </source>
</evidence>
<dbReference type="InterPro" id="IPR002156">
    <property type="entry name" value="RNaseH_domain"/>
</dbReference>
<proteinExistence type="predicted"/>
<name>A0ABR2TWF2_9ROSI</name>
<dbReference type="InterPro" id="IPR012337">
    <property type="entry name" value="RNaseH-like_sf"/>
</dbReference>
<dbReference type="Proteomes" id="UP001396334">
    <property type="component" value="Unassembled WGS sequence"/>
</dbReference>
<feature type="domain" description="RNase H type-1" evidence="1">
    <location>
        <begin position="60"/>
        <end position="182"/>
    </location>
</feature>
<evidence type="ECO:0000259" key="1">
    <source>
        <dbReference type="Pfam" id="PF13456"/>
    </source>
</evidence>
<dbReference type="InterPro" id="IPR044730">
    <property type="entry name" value="RNase_H-like_dom_plant"/>
</dbReference>
<organism evidence="2 3">
    <name type="scientific">Hibiscus sabdariffa</name>
    <name type="common">roselle</name>
    <dbReference type="NCBI Taxonomy" id="183260"/>
    <lineage>
        <taxon>Eukaryota</taxon>
        <taxon>Viridiplantae</taxon>
        <taxon>Streptophyta</taxon>
        <taxon>Embryophyta</taxon>
        <taxon>Tracheophyta</taxon>
        <taxon>Spermatophyta</taxon>
        <taxon>Magnoliopsida</taxon>
        <taxon>eudicotyledons</taxon>
        <taxon>Gunneridae</taxon>
        <taxon>Pentapetalae</taxon>
        <taxon>rosids</taxon>
        <taxon>malvids</taxon>
        <taxon>Malvales</taxon>
        <taxon>Malvaceae</taxon>
        <taxon>Malvoideae</taxon>
        <taxon>Hibiscus</taxon>
    </lineage>
</organism>
<comment type="caution">
    <text evidence="2">The sequence shown here is derived from an EMBL/GenBank/DDBJ whole genome shotgun (WGS) entry which is preliminary data.</text>
</comment>
<protein>
    <recommendedName>
        <fullName evidence="1">RNase H type-1 domain-containing protein</fullName>
    </recommendedName>
</protein>
<dbReference type="InterPro" id="IPR036397">
    <property type="entry name" value="RNaseH_sf"/>
</dbReference>
<dbReference type="PANTHER" id="PTHR47723:SF22">
    <property type="entry name" value="RNASE H TYPE-1 DOMAIN-CONTAINING PROTEIN"/>
    <property type="match status" value="1"/>
</dbReference>
<dbReference type="Pfam" id="PF13456">
    <property type="entry name" value="RVT_3"/>
    <property type="match status" value="1"/>
</dbReference>
<dbReference type="SUPFAM" id="SSF53098">
    <property type="entry name" value="Ribonuclease H-like"/>
    <property type="match status" value="1"/>
</dbReference>
<gene>
    <name evidence="2" type="ORF">V6N11_016611</name>
</gene>
<dbReference type="InterPro" id="IPR053151">
    <property type="entry name" value="RNase_H-like"/>
</dbReference>